<feature type="domain" description="PA14" evidence="1">
    <location>
        <begin position="418"/>
        <end position="569"/>
    </location>
</feature>
<feature type="domain" description="PA14" evidence="1">
    <location>
        <begin position="690"/>
        <end position="835"/>
    </location>
</feature>
<reference evidence="2 3" key="1">
    <citation type="submission" date="2019-01" db="EMBL/GenBank/DDBJ databases">
        <title>Bacillus sp. M5HDSG1-1, whole genome shotgun sequence.</title>
        <authorList>
            <person name="Tuo L."/>
        </authorList>
    </citation>
    <scope>NUCLEOTIDE SEQUENCE [LARGE SCALE GENOMIC DNA]</scope>
    <source>
        <strain evidence="2 3">M5HDSG1-1</strain>
    </source>
</reference>
<dbReference type="Gene3D" id="1.10.530.10">
    <property type="match status" value="1"/>
</dbReference>
<dbReference type="SMART" id="SM00758">
    <property type="entry name" value="PA14"/>
    <property type="match status" value="5"/>
</dbReference>
<dbReference type="Proteomes" id="UP000288024">
    <property type="component" value="Unassembled WGS sequence"/>
</dbReference>
<organism evidence="2 3">
    <name type="scientific">Niallia taxi</name>
    <dbReference type="NCBI Taxonomy" id="2499688"/>
    <lineage>
        <taxon>Bacteria</taxon>
        <taxon>Bacillati</taxon>
        <taxon>Bacillota</taxon>
        <taxon>Bacilli</taxon>
        <taxon>Bacillales</taxon>
        <taxon>Bacillaceae</taxon>
        <taxon>Niallia</taxon>
    </lineage>
</organism>
<dbReference type="InterPro" id="IPR002901">
    <property type="entry name" value="MGlyc_endo_b_GlcNAc-like_dom"/>
</dbReference>
<dbReference type="Gene3D" id="3.90.182.10">
    <property type="entry name" value="Toxin - Anthrax Protective Antigen,domain 1"/>
    <property type="match status" value="4"/>
</dbReference>
<keyword evidence="3" id="KW-1185">Reference proteome</keyword>
<dbReference type="Pfam" id="PF01832">
    <property type="entry name" value="Glucosaminidase"/>
    <property type="match status" value="1"/>
</dbReference>
<dbReference type="GO" id="GO:0004040">
    <property type="term" value="F:amidase activity"/>
    <property type="evidence" value="ECO:0007669"/>
    <property type="project" value="InterPro"/>
</dbReference>
<feature type="domain" description="PA14" evidence="1">
    <location>
        <begin position="830"/>
        <end position="985"/>
    </location>
</feature>
<name>A0A3S2UAN9_9BACI</name>
<gene>
    <name evidence="2" type="ORF">EM808_10915</name>
</gene>
<protein>
    <recommendedName>
        <fullName evidence="1">PA14 domain-containing protein</fullName>
    </recommendedName>
</protein>
<dbReference type="InterPro" id="IPR011658">
    <property type="entry name" value="PA14_dom"/>
</dbReference>
<sequence length="1310" mass="144473">MVIKKLLSKKACFLVFFSIFGLLLINPEHKLAADTGWSGNFYNNTNLSGTGIAAQFPSLHLNWGYDKPKSGVNANDFSASFTTKLNVQESQRDYFLQTFADDGVRMYVDDKLSIDSWSKSGQTISKPINLTAGVHDVKTEYREAGGKAILFSDVLPFDSWVGYLYNNTTKKGAPEDALLYTPTSNSDLSFNYGYNAPGAKNIGSNNFSMKLYTYKKLAAGKYVIRTKSDDAIQIFIDNKKVLEKTSPGEEQIIVDVADSSQGSTHAIRVEYVEKTGKSYLDFSITPVKEELAESSWLAAYYNSTTAAGIGNVYGGNSSTSKISNVFYNWKTAAPNTKTAKDNFSASYYKLLNKGNYFVHTIADDGISASINGQPLFNRWSSSSGKENKAVITNLQSAGILKINYLEKTSSAFVSADVLPYGQWLGYYYANTSLKGVPANKKIIKGDENGAFSFDAGTGAPAAGVPVNNFTAQFITAMKLTAGDYILRYSADDGIRVYVDDKLVLDKWTSSNSAENTVKININDIATTDASKKDVHWIKVQYLEKSGKSKLNFDIKPLQQSVTTSDWLNVFYPNKTLTGTGTVIGGKNAKTKISSIQYKWNKNAPLAGIPADGFSASFMKKITGGQDYFVSTFADDGMRVKVDNKSVINRWSNSGGVYNNGLITSLSSGEHVIQADYYDNTGSAYAYADVQPLGNWIAYYYNNTTLTGAPVASKTVNNSNSMTLTQNFGTAAPAASVNADGFSAKYVTAKRIEAGEYVIRGLSDDGVQVLIDGQPVIDQWNNGSYREKATKIKIADTKDGNIHWIEVRYYDNKGTAKFELSFVPYTAENLVNSTGWYAEYYPKIIGADETPAYTLSDNVKPVVIGGQNSINKITAVHFDWGTGSPASTLGTDKFSAIYRKTVEITEDGLYNFTVQADDGVILEIDGERVINSWESTSSGKREVTGYKLAKGTHEFVLKYYDNTGESFVSFEMKKTKAVYTAYDYLNYSLADAAAIQASKSAQTDKKYKAYVREDVFSYISSYSDYGLINSGSWNVRGGVSLNDWVIGKFSTGDKVTILSKTAKDSNGYYWYEVDFYKYYDEIAAATTDMPAQYRLSYNYWVNAGPADIQYYLNPDNFISDEKQKLQFLKLSASANLNEAEVNAKILAGKGIFAEKASSFIEAGKQYGINEIYLISHALLETGNGFSELATGVTVSSVDGKAVEPMKVYNMYGIGAYDASPTQSGSEYAYKHGWTTPEKAIIGGAEFIGKNYINNATYQQDTLYKMRWNSNNPGVHQYATDIGWASKQVNHMKSLYDLLDSYEMYFEIPIYK</sequence>
<dbReference type="SMART" id="SM00047">
    <property type="entry name" value="LYZ2"/>
    <property type="match status" value="1"/>
</dbReference>
<dbReference type="Pfam" id="PF07691">
    <property type="entry name" value="PA14"/>
    <property type="match status" value="5"/>
</dbReference>
<dbReference type="SUPFAM" id="SSF56988">
    <property type="entry name" value="Anthrax protective antigen"/>
    <property type="match status" value="6"/>
</dbReference>
<dbReference type="Gene3D" id="2.30.30.40">
    <property type="entry name" value="SH3 Domains"/>
    <property type="match status" value="1"/>
</dbReference>
<evidence type="ECO:0000313" key="2">
    <source>
        <dbReference type="EMBL" id="RVT63765.1"/>
    </source>
</evidence>
<feature type="domain" description="PA14" evidence="1">
    <location>
        <begin position="32"/>
        <end position="177"/>
    </location>
</feature>
<proteinExistence type="predicted"/>
<accession>A0A3S2UAN9</accession>
<evidence type="ECO:0000259" key="1">
    <source>
        <dbReference type="PROSITE" id="PS51820"/>
    </source>
</evidence>
<dbReference type="InterPro" id="IPR037524">
    <property type="entry name" value="PA14/GLEYA"/>
</dbReference>
<dbReference type="EMBL" id="RZTZ01000003">
    <property type="protein sequence ID" value="RVT63765.1"/>
    <property type="molecule type" value="Genomic_DNA"/>
</dbReference>
<dbReference type="PROSITE" id="PS51820">
    <property type="entry name" value="PA14"/>
    <property type="match status" value="4"/>
</dbReference>
<evidence type="ECO:0000313" key="3">
    <source>
        <dbReference type="Proteomes" id="UP000288024"/>
    </source>
</evidence>
<comment type="caution">
    <text evidence="2">The sequence shown here is derived from an EMBL/GenBank/DDBJ whole genome shotgun (WGS) entry which is preliminary data.</text>
</comment>